<evidence type="ECO:0000256" key="2">
    <source>
        <dbReference type="ARBA" id="ARBA00022552"/>
    </source>
</evidence>
<dbReference type="GO" id="GO:0005739">
    <property type="term" value="C:mitochondrion"/>
    <property type="evidence" value="ECO:0007669"/>
    <property type="project" value="TreeGrafter"/>
</dbReference>
<feature type="domain" description="Ribosomal RNA methyltransferase FtsJ" evidence="9">
    <location>
        <begin position="49"/>
        <end position="241"/>
    </location>
</feature>
<reference evidence="11" key="1">
    <citation type="journal article" date="2014" name="Proc. Natl. Acad. Sci. U.S.A.">
        <title>Extensive sampling of basidiomycete genomes demonstrates inadequacy of the white-rot/brown-rot paradigm for wood decay fungi.</title>
        <authorList>
            <person name="Riley R."/>
            <person name="Salamov A.A."/>
            <person name="Brown D.W."/>
            <person name="Nagy L.G."/>
            <person name="Floudas D."/>
            <person name="Held B.W."/>
            <person name="Levasseur A."/>
            <person name="Lombard V."/>
            <person name="Morin E."/>
            <person name="Otillar R."/>
            <person name="Lindquist E.A."/>
            <person name="Sun H."/>
            <person name="LaButti K.M."/>
            <person name="Schmutz J."/>
            <person name="Jabbour D."/>
            <person name="Luo H."/>
            <person name="Baker S.E."/>
            <person name="Pisabarro A.G."/>
            <person name="Walton J.D."/>
            <person name="Blanchette R.A."/>
            <person name="Henrissat B."/>
            <person name="Martin F."/>
            <person name="Cullen D."/>
            <person name="Hibbett D.S."/>
            <person name="Grigoriev I.V."/>
        </authorList>
    </citation>
    <scope>NUCLEOTIDE SEQUENCE [LARGE SCALE GENOMIC DNA]</scope>
    <source>
        <strain evidence="11">FD-172 SS1</strain>
    </source>
</reference>
<keyword evidence="11" id="KW-1185">Reference proteome</keyword>
<feature type="region of interest" description="Disordered" evidence="8">
    <location>
        <begin position="1"/>
        <end position="29"/>
    </location>
</feature>
<keyword evidence="3" id="KW-0489">Methyltransferase</keyword>
<evidence type="ECO:0000256" key="5">
    <source>
        <dbReference type="ARBA" id="ARBA00022691"/>
    </source>
</evidence>
<evidence type="ECO:0000256" key="6">
    <source>
        <dbReference type="ARBA" id="ARBA00041184"/>
    </source>
</evidence>
<dbReference type="OrthoDB" id="20105at2759"/>
<evidence type="ECO:0000256" key="7">
    <source>
        <dbReference type="PIRSR" id="PIRSR005461-1"/>
    </source>
</evidence>
<dbReference type="Proteomes" id="UP000027195">
    <property type="component" value="Unassembled WGS sequence"/>
</dbReference>
<evidence type="ECO:0000313" key="11">
    <source>
        <dbReference type="Proteomes" id="UP000027195"/>
    </source>
</evidence>
<dbReference type="InParanoid" id="A0A067MVQ6"/>
<dbReference type="PIRSF" id="PIRSF005461">
    <property type="entry name" value="23S_rRNA_mtase"/>
    <property type="match status" value="1"/>
</dbReference>
<feature type="active site" description="Proton acceptor" evidence="7">
    <location>
        <position position="198"/>
    </location>
</feature>
<keyword evidence="4" id="KW-0808">Transferase</keyword>
<dbReference type="EMBL" id="KL198020">
    <property type="protein sequence ID" value="KDQ18775.1"/>
    <property type="molecule type" value="Genomic_DNA"/>
</dbReference>
<dbReference type="Pfam" id="PF01728">
    <property type="entry name" value="FtsJ"/>
    <property type="match status" value="1"/>
</dbReference>
<dbReference type="Gene3D" id="3.40.50.150">
    <property type="entry name" value="Vaccinia Virus protein VP39"/>
    <property type="match status" value="1"/>
</dbReference>
<dbReference type="InterPro" id="IPR015507">
    <property type="entry name" value="rRNA-MeTfrase_E"/>
</dbReference>
<evidence type="ECO:0000256" key="4">
    <source>
        <dbReference type="ARBA" id="ARBA00022679"/>
    </source>
</evidence>
<dbReference type="PANTHER" id="PTHR10920">
    <property type="entry name" value="RIBOSOMAL RNA METHYLTRANSFERASE"/>
    <property type="match status" value="1"/>
</dbReference>
<dbReference type="InterPro" id="IPR050082">
    <property type="entry name" value="RNA_methyltr_RlmE"/>
</dbReference>
<gene>
    <name evidence="10" type="ORF">BOTBODRAFT_103069</name>
</gene>
<evidence type="ECO:0000259" key="9">
    <source>
        <dbReference type="Pfam" id="PF01728"/>
    </source>
</evidence>
<keyword evidence="5 7" id="KW-0949">S-adenosyl-L-methionine</keyword>
<sequence length="247" mass="26993">MQRRHLLNPTIPLLPRAPGGARSKTTKSNAAWLSRQNRDQFVKQRAGTFRSRSAFKLLELDAKFRFLRRGQVVVDLGAAPGGWSEAVLSRLSGPAKEETPSLSAKIIAVDLLPIIPIPGVDIIQGDFLSPVTQAKLAALLNADSGSRGLVDVVVSDMCHNISGNRIRDVESSLELCSAAFEFARVHLRGVGAGALVMKHFAHPILDAFRKERLELSFRKVHYSKPQASRGESSEGYWVCVGWKGSSL</sequence>
<dbReference type="PANTHER" id="PTHR10920:SF18">
    <property type="entry name" value="RRNA METHYLTRANSFERASE 2, MITOCHONDRIAL"/>
    <property type="match status" value="1"/>
</dbReference>
<dbReference type="GO" id="GO:0008650">
    <property type="term" value="F:rRNA (uridine-2'-O-)-methyltransferase activity"/>
    <property type="evidence" value="ECO:0007669"/>
    <property type="project" value="TreeGrafter"/>
</dbReference>
<keyword evidence="2" id="KW-0698">rRNA processing</keyword>
<dbReference type="HOGENOM" id="CLU_009422_4_0_1"/>
<dbReference type="SUPFAM" id="SSF53335">
    <property type="entry name" value="S-adenosyl-L-methionine-dependent methyltransferases"/>
    <property type="match status" value="1"/>
</dbReference>
<dbReference type="InterPro" id="IPR002877">
    <property type="entry name" value="RNA_MeTrfase_FtsJ_dom"/>
</dbReference>
<evidence type="ECO:0000256" key="1">
    <source>
        <dbReference type="ARBA" id="ARBA00009258"/>
    </source>
</evidence>
<accession>A0A067MVQ6</accession>
<evidence type="ECO:0000256" key="3">
    <source>
        <dbReference type="ARBA" id="ARBA00022603"/>
    </source>
</evidence>
<dbReference type="AlphaFoldDB" id="A0A067MVQ6"/>
<dbReference type="InterPro" id="IPR029063">
    <property type="entry name" value="SAM-dependent_MTases_sf"/>
</dbReference>
<dbReference type="STRING" id="930990.A0A067MVQ6"/>
<name>A0A067MVQ6_BOTB1</name>
<evidence type="ECO:0000313" key="10">
    <source>
        <dbReference type="EMBL" id="KDQ18775.1"/>
    </source>
</evidence>
<proteinExistence type="inferred from homology"/>
<dbReference type="FunCoup" id="A0A067MVQ6">
    <property type="interactions" value="265"/>
</dbReference>
<dbReference type="HAMAP" id="MF_01547">
    <property type="entry name" value="RNA_methyltr_E"/>
    <property type="match status" value="1"/>
</dbReference>
<evidence type="ECO:0000256" key="8">
    <source>
        <dbReference type="SAM" id="MobiDB-lite"/>
    </source>
</evidence>
<protein>
    <recommendedName>
        <fullName evidence="6">rRNA methyltransferase 2, mitochondrial</fullName>
    </recommendedName>
</protein>
<organism evidence="10 11">
    <name type="scientific">Botryobasidium botryosum (strain FD-172 SS1)</name>
    <dbReference type="NCBI Taxonomy" id="930990"/>
    <lineage>
        <taxon>Eukaryota</taxon>
        <taxon>Fungi</taxon>
        <taxon>Dikarya</taxon>
        <taxon>Basidiomycota</taxon>
        <taxon>Agaricomycotina</taxon>
        <taxon>Agaricomycetes</taxon>
        <taxon>Cantharellales</taxon>
        <taxon>Botryobasidiaceae</taxon>
        <taxon>Botryobasidium</taxon>
    </lineage>
</organism>
<comment type="similarity">
    <text evidence="1">Belongs to the class I-like SAM-binding methyltransferase superfamily. RNA methyltransferase RlmE family.</text>
</comment>